<evidence type="ECO:0000256" key="7">
    <source>
        <dbReference type="ARBA" id="ARBA00023242"/>
    </source>
</evidence>
<reference evidence="12 13" key="1">
    <citation type="journal article" date="2009" name="Genome Res.">
        <title>Comparative genomics of the fungal pathogens Candida dubliniensis and Candida albicans.</title>
        <authorList>
            <person name="Jackson A.P."/>
            <person name="Gamble J.A."/>
            <person name="Yeomans T."/>
            <person name="Moran G.P."/>
            <person name="Saunders D."/>
            <person name="Harris D."/>
            <person name="Aslett M."/>
            <person name="Barrell J.F."/>
            <person name="Butler G."/>
            <person name="Citiulo F."/>
            <person name="Coleman D.C."/>
            <person name="de Groot P.W.J."/>
            <person name="Goodwin T.J."/>
            <person name="Quail M.A."/>
            <person name="McQuillan J."/>
            <person name="Munro C.A."/>
            <person name="Pain A."/>
            <person name="Poulter R.T."/>
            <person name="Rajandream M.A."/>
            <person name="Renauld H."/>
            <person name="Spiering M.J."/>
            <person name="Tivey A."/>
            <person name="Gow N.A.R."/>
            <person name="Barrell B."/>
            <person name="Sullivan D.J."/>
            <person name="Berriman M."/>
        </authorList>
    </citation>
    <scope>NUCLEOTIDE SEQUENCE [LARGE SCALE GENOMIC DNA]</scope>
    <source>
        <strain evidence="13">CD36 / ATCC MYA-646 / CBS 7987 / NCPF 3949 / NRRL Y-17841</strain>
    </source>
</reference>
<dbReference type="SMART" id="SM00355">
    <property type="entry name" value="ZnF_C2H2"/>
    <property type="match status" value="7"/>
</dbReference>
<keyword evidence="6" id="KW-0238">DNA-binding</keyword>
<dbReference type="InterPro" id="IPR036236">
    <property type="entry name" value="Znf_C2H2_sf"/>
</dbReference>
<dbReference type="eggNOG" id="KOG1721">
    <property type="taxonomic scope" value="Eukaryota"/>
</dbReference>
<dbReference type="KEGG" id="cdu:CD36_44490"/>
<dbReference type="GO" id="GO:0071579">
    <property type="term" value="P:regulation of zinc ion transport"/>
    <property type="evidence" value="ECO:0000315"/>
    <property type="project" value="CGD"/>
</dbReference>
<keyword evidence="3" id="KW-0677">Repeat</keyword>
<feature type="domain" description="C2H2-type" evidence="10">
    <location>
        <begin position="642"/>
        <end position="671"/>
    </location>
</feature>
<evidence type="ECO:0000256" key="9">
    <source>
        <dbReference type="SAM" id="MobiDB-lite"/>
    </source>
</evidence>
<keyword evidence="4 8" id="KW-0863">Zinc-finger</keyword>
<keyword evidence="2" id="KW-0479">Metal-binding</keyword>
<dbReference type="PROSITE" id="PS00028">
    <property type="entry name" value="ZINC_FINGER_C2H2_1"/>
    <property type="match status" value="4"/>
</dbReference>
<dbReference type="Gene3D" id="6.10.140.370">
    <property type="match status" value="1"/>
</dbReference>
<evidence type="ECO:0000256" key="8">
    <source>
        <dbReference type="PROSITE-ProRule" id="PRU00042"/>
    </source>
</evidence>
<dbReference type="OrthoDB" id="3437960at2759"/>
<evidence type="ECO:0000256" key="5">
    <source>
        <dbReference type="ARBA" id="ARBA00022833"/>
    </source>
</evidence>
<feature type="domain" description="C2H2-type" evidence="10">
    <location>
        <begin position="557"/>
        <end position="585"/>
    </location>
</feature>
<dbReference type="InterPro" id="IPR013087">
    <property type="entry name" value="Znf_C2H2_type"/>
</dbReference>
<proteinExistence type="predicted"/>
<dbReference type="Gene3D" id="3.30.160.60">
    <property type="entry name" value="Classic Zinc Finger"/>
    <property type="match status" value="4"/>
</dbReference>
<dbReference type="FunFam" id="3.30.160.60:FF:000661">
    <property type="entry name" value="paternally-expressed gene 3 protein-like"/>
    <property type="match status" value="1"/>
</dbReference>
<dbReference type="AlphaFoldDB" id="B9WGE7"/>
<dbReference type="Pfam" id="PF13894">
    <property type="entry name" value="zf-C2H2_4"/>
    <property type="match status" value="1"/>
</dbReference>
<feature type="compositionally biased region" description="Polar residues" evidence="9">
    <location>
        <begin position="345"/>
        <end position="355"/>
    </location>
</feature>
<dbReference type="GO" id="GO:0008270">
    <property type="term" value="F:zinc ion binding"/>
    <property type="evidence" value="ECO:0007669"/>
    <property type="project" value="UniProtKB-KW"/>
</dbReference>
<dbReference type="PROSITE" id="PS50157">
    <property type="entry name" value="ZINC_FINGER_C2H2_2"/>
    <property type="match status" value="5"/>
</dbReference>
<feature type="domain" description="C2H2-type" evidence="10">
    <location>
        <begin position="670"/>
        <end position="696"/>
    </location>
</feature>
<dbReference type="InterPro" id="IPR050329">
    <property type="entry name" value="GLI_C2H2-zinc-finger"/>
</dbReference>
<dbReference type="PHI-base" id="PHI:4835"/>
<keyword evidence="7" id="KW-0539">Nucleus</keyword>
<evidence type="ECO:0000313" key="12">
    <source>
        <dbReference type="EMBL" id="CAX42321.1"/>
    </source>
</evidence>
<feature type="domain" description="C2H2-type" evidence="10">
    <location>
        <begin position="614"/>
        <end position="641"/>
    </location>
</feature>
<feature type="domain" description="C2H2-type" evidence="10">
    <location>
        <begin position="586"/>
        <end position="613"/>
    </location>
</feature>
<dbReference type="Pfam" id="PF00096">
    <property type="entry name" value="zf-C2H2"/>
    <property type="match status" value="3"/>
</dbReference>
<dbReference type="GO" id="GO:0000981">
    <property type="term" value="F:DNA-binding transcription factor activity, RNA polymerase II-specific"/>
    <property type="evidence" value="ECO:0007669"/>
    <property type="project" value="TreeGrafter"/>
</dbReference>
<evidence type="ECO:0000256" key="6">
    <source>
        <dbReference type="ARBA" id="ARBA00023125"/>
    </source>
</evidence>
<dbReference type="SUPFAM" id="SSF57667">
    <property type="entry name" value="beta-beta-alpha zinc fingers"/>
    <property type="match status" value="2"/>
</dbReference>
<comment type="subcellular location">
    <subcellularLocation>
        <location evidence="1">Nucleus</location>
    </subcellularLocation>
</comment>
<dbReference type="GO" id="GO:0000122">
    <property type="term" value="P:negative regulation of transcription by RNA polymerase II"/>
    <property type="evidence" value="ECO:0007669"/>
    <property type="project" value="UniProtKB-ARBA"/>
</dbReference>
<sequence length="696" mass="79356">MLPIAGGPQNTNHEMGDANEVQVEFSRNKIPETLIKNLPVDGKVITHGYVHGHIHKHKDHTHIHGHIHNHDHSTDLNTQINDRSIQPISKEYNQPNFNFSCPELDDLDFCKDVFCNDLDDCFYLSCGDSKNSNTCDVNCCDSRVDEICCTNDQCVEPNSVQPSSCEKSDHLECCADPRCESYDICHSNLGDQSSVCTDPNCSEIDTCCSSLPQPTLPSHSENNLCQPQLSKRPIFEDLITNVHLSCKQTQSQKTNNVYPPKKKIKCESDFDIHFPHECHQDYKKPSTTTTTNHQLHQSCFHTTIPDRKNTSLEYDEKLMSDFDFVIQFNNFNQLLNTAPKHEPQQEQPNQFSKTTDFNEESTTRPMSYSCQWENCFKRLNNNTFLNHVIEDHLEKEEIVKTENSNYQCEWNECNFTDNDFNSLINHLKSHQPSNQIETSSGSSLLNHVTNNYALTPLSCSISNDASPVVALQSPQAPDLNITSVKIVPKSKKSCKPKVKKEEKDVDLEFTCNWQVGTDDNGDPLYCNIKHQSPGELHSHLLDVHIGSGKHEYYCCWRGCERHNGKVFTQKQKLIRHIHIHTNFKPCKCDICGASFAVESVLQQHYRVHSGEKPFKCPICDKTFATSSSLSIHTRVHTGERPLACKWPGCNKRFSESSNLAKHMKIHTKKFNCEICGQSFDKKASFNRHVLEHSTEK</sequence>
<keyword evidence="13" id="KW-1185">Reference proteome</keyword>
<evidence type="ECO:0000256" key="1">
    <source>
        <dbReference type="ARBA" id="ARBA00004123"/>
    </source>
</evidence>
<evidence type="ECO:0000259" key="10">
    <source>
        <dbReference type="PROSITE" id="PS50157"/>
    </source>
</evidence>
<dbReference type="PANTHER" id="PTHR19818">
    <property type="entry name" value="ZINC FINGER PROTEIN ZIC AND GLI"/>
    <property type="match status" value="1"/>
</dbReference>
<dbReference type="CGD" id="CAL0000165333">
    <property type="gene designation" value="CSR1"/>
</dbReference>
<dbReference type="FunFam" id="3.30.160.60:FF:000125">
    <property type="entry name" value="Putative zinc finger protein 143"/>
    <property type="match status" value="1"/>
</dbReference>
<name>B9WGE7_CANDC</name>
<dbReference type="FunFam" id="3.30.160.60:FF:001465">
    <property type="entry name" value="Zinc finger protein 560"/>
    <property type="match status" value="1"/>
</dbReference>
<gene>
    <name evidence="11" type="primary">CSR1</name>
    <name evidence="12" type="synonym">SUR1 (CSR1/ZAP1)</name>
    <name evidence="11" type="ordered locus">Cd36_44490</name>
    <name evidence="12" type="ORF">CD36_44490</name>
</gene>
<evidence type="ECO:0000313" key="11">
    <source>
        <dbReference type="CGD" id="CAL0000165333"/>
    </source>
</evidence>
<protein>
    <submittedName>
        <fullName evidence="12">Zinc finger-containing transcription factor, putative</fullName>
    </submittedName>
</protein>
<dbReference type="PANTHER" id="PTHR19818:SF139">
    <property type="entry name" value="PAIR-RULE PROTEIN ODD-PAIRED"/>
    <property type="match status" value="1"/>
</dbReference>
<evidence type="ECO:0000256" key="2">
    <source>
        <dbReference type="ARBA" id="ARBA00022723"/>
    </source>
</evidence>
<accession>B9WGE7</accession>
<evidence type="ECO:0000313" key="13">
    <source>
        <dbReference type="Proteomes" id="UP000002605"/>
    </source>
</evidence>
<dbReference type="GO" id="GO:0005634">
    <property type="term" value="C:nucleus"/>
    <property type="evidence" value="ECO:0007669"/>
    <property type="project" value="UniProtKB-SubCell"/>
</dbReference>
<dbReference type="GO" id="GO:0000978">
    <property type="term" value="F:RNA polymerase II cis-regulatory region sequence-specific DNA binding"/>
    <property type="evidence" value="ECO:0007669"/>
    <property type="project" value="UniProtKB-ARBA"/>
</dbReference>
<dbReference type="HOGENOM" id="CLU_014727_1_0_1"/>
<organism evidence="12 13">
    <name type="scientific">Candida dubliniensis (strain CD36 / ATCC MYA-646 / CBS 7987 / NCPF 3949 / NRRL Y-17841)</name>
    <name type="common">Yeast</name>
    <dbReference type="NCBI Taxonomy" id="573826"/>
    <lineage>
        <taxon>Eukaryota</taxon>
        <taxon>Fungi</taxon>
        <taxon>Dikarya</taxon>
        <taxon>Ascomycota</taxon>
        <taxon>Saccharomycotina</taxon>
        <taxon>Pichiomycetes</taxon>
        <taxon>Debaryomycetaceae</taxon>
        <taxon>Candida/Lodderomyces clade</taxon>
        <taxon>Candida</taxon>
    </lineage>
</organism>
<evidence type="ECO:0000256" key="3">
    <source>
        <dbReference type="ARBA" id="ARBA00022737"/>
    </source>
</evidence>
<evidence type="ECO:0000256" key="4">
    <source>
        <dbReference type="ARBA" id="ARBA00022771"/>
    </source>
</evidence>
<dbReference type="VEuPathDB" id="FungiDB:CD36_44490"/>
<keyword evidence="5" id="KW-0862">Zinc</keyword>
<dbReference type="EMBL" id="FM992691">
    <property type="protein sequence ID" value="CAX42321.1"/>
    <property type="molecule type" value="Genomic_DNA"/>
</dbReference>
<feature type="region of interest" description="Disordered" evidence="9">
    <location>
        <begin position="340"/>
        <end position="362"/>
    </location>
</feature>
<dbReference type="Proteomes" id="UP000002605">
    <property type="component" value="Chromosome 4"/>
</dbReference>
<dbReference type="GO" id="GO:0045944">
    <property type="term" value="P:positive regulation of transcription by RNA polymerase II"/>
    <property type="evidence" value="ECO:0007669"/>
    <property type="project" value="UniProtKB-ARBA"/>
</dbReference>